<feature type="chain" id="PRO_5036780930" description="L,D-TPase catalytic domain-containing protein" evidence="8">
    <location>
        <begin position="29"/>
        <end position="218"/>
    </location>
</feature>
<keyword evidence="4 7" id="KW-0133">Cell shape</keyword>
<keyword evidence="8" id="KW-0732">Signal</keyword>
<dbReference type="GO" id="GO:0008360">
    <property type="term" value="P:regulation of cell shape"/>
    <property type="evidence" value="ECO:0007669"/>
    <property type="project" value="UniProtKB-UniRule"/>
</dbReference>
<dbReference type="InterPro" id="IPR005490">
    <property type="entry name" value="LD_TPept_cat_dom"/>
</dbReference>
<dbReference type="PANTHER" id="PTHR30582">
    <property type="entry name" value="L,D-TRANSPEPTIDASE"/>
    <property type="match status" value="1"/>
</dbReference>
<name>A0A918TSH7_9BACT</name>
<reference evidence="10" key="2">
    <citation type="submission" date="2020-09" db="EMBL/GenBank/DDBJ databases">
        <authorList>
            <person name="Sun Q."/>
            <person name="Kim S."/>
        </authorList>
    </citation>
    <scope>NUCLEOTIDE SEQUENCE</scope>
    <source>
        <strain evidence="10">KCTC 12988</strain>
    </source>
</reference>
<sequence length="218" mass="23894">MKLFKGCTRRLAQSLIGLSIILFVSSCAKLPPEPVEPTAETWTNPYPEGTYEHFKAENYPERSSAYFNHEVLARTDPSNSHIVISLSLQRAFLMNGDEVAIDYPVSTGTSSHPTPAGTYTILEKIKAKRSNLYGKVLDASGKVVNSDADSRTAKIPPGGKFLGASMPYWMRFTWTGIGHHVGNVPRYPASHACIRGQANILPIVFSKVKVGTKAEIVE</sequence>
<evidence type="ECO:0000256" key="6">
    <source>
        <dbReference type="ARBA" id="ARBA00023316"/>
    </source>
</evidence>
<dbReference type="GO" id="GO:0016740">
    <property type="term" value="F:transferase activity"/>
    <property type="evidence" value="ECO:0007669"/>
    <property type="project" value="UniProtKB-KW"/>
</dbReference>
<dbReference type="GO" id="GO:0071555">
    <property type="term" value="P:cell wall organization"/>
    <property type="evidence" value="ECO:0007669"/>
    <property type="project" value="UniProtKB-UniRule"/>
</dbReference>
<evidence type="ECO:0000256" key="1">
    <source>
        <dbReference type="ARBA" id="ARBA00004752"/>
    </source>
</evidence>
<dbReference type="Gene3D" id="2.40.440.10">
    <property type="entry name" value="L,D-transpeptidase catalytic domain-like"/>
    <property type="match status" value="1"/>
</dbReference>
<accession>A0A918TSH7</accession>
<dbReference type="Pfam" id="PF03734">
    <property type="entry name" value="YkuD"/>
    <property type="match status" value="1"/>
</dbReference>
<dbReference type="InterPro" id="IPR050979">
    <property type="entry name" value="LD-transpeptidase"/>
</dbReference>
<dbReference type="CDD" id="cd16913">
    <property type="entry name" value="YkuD_like"/>
    <property type="match status" value="1"/>
</dbReference>
<comment type="similarity">
    <text evidence="2">Belongs to the YkuD family.</text>
</comment>
<gene>
    <name evidence="10" type="ORF">GCM10007100_29130</name>
</gene>
<dbReference type="AlphaFoldDB" id="A0A918TSH7"/>
<comment type="pathway">
    <text evidence="1 7">Cell wall biogenesis; peptidoglycan biosynthesis.</text>
</comment>
<feature type="active site" description="Proton donor/acceptor" evidence="7">
    <location>
        <position position="180"/>
    </location>
</feature>
<evidence type="ECO:0000259" key="9">
    <source>
        <dbReference type="PROSITE" id="PS52029"/>
    </source>
</evidence>
<evidence type="ECO:0000256" key="4">
    <source>
        <dbReference type="ARBA" id="ARBA00022960"/>
    </source>
</evidence>
<evidence type="ECO:0000313" key="11">
    <source>
        <dbReference type="Proteomes" id="UP000644507"/>
    </source>
</evidence>
<dbReference type="SUPFAM" id="SSF141523">
    <property type="entry name" value="L,D-transpeptidase catalytic domain-like"/>
    <property type="match status" value="1"/>
</dbReference>
<dbReference type="PROSITE" id="PS52029">
    <property type="entry name" value="LD_TPASE"/>
    <property type="match status" value="1"/>
</dbReference>
<dbReference type="RefSeq" id="WP_189571318.1">
    <property type="nucleotide sequence ID" value="NZ_BMXI01000013.1"/>
</dbReference>
<evidence type="ECO:0000256" key="7">
    <source>
        <dbReference type="PROSITE-ProRule" id="PRU01373"/>
    </source>
</evidence>
<evidence type="ECO:0000256" key="3">
    <source>
        <dbReference type="ARBA" id="ARBA00022679"/>
    </source>
</evidence>
<dbReference type="InterPro" id="IPR038063">
    <property type="entry name" value="Transpep_catalytic_dom"/>
</dbReference>
<feature type="active site" description="Nucleophile" evidence="7">
    <location>
        <position position="193"/>
    </location>
</feature>
<dbReference type="GO" id="GO:0071972">
    <property type="term" value="F:peptidoglycan L,D-transpeptidase activity"/>
    <property type="evidence" value="ECO:0007669"/>
    <property type="project" value="TreeGrafter"/>
</dbReference>
<dbReference type="PANTHER" id="PTHR30582:SF2">
    <property type="entry name" value="L,D-TRANSPEPTIDASE YCIB-RELATED"/>
    <property type="match status" value="1"/>
</dbReference>
<comment type="caution">
    <text evidence="10">The sequence shown here is derived from an EMBL/GenBank/DDBJ whole genome shotgun (WGS) entry which is preliminary data.</text>
</comment>
<feature type="signal peptide" evidence="8">
    <location>
        <begin position="1"/>
        <end position="28"/>
    </location>
</feature>
<dbReference type="EMBL" id="BMXI01000013">
    <property type="protein sequence ID" value="GHC60082.1"/>
    <property type="molecule type" value="Genomic_DNA"/>
</dbReference>
<evidence type="ECO:0000256" key="2">
    <source>
        <dbReference type="ARBA" id="ARBA00005992"/>
    </source>
</evidence>
<organism evidence="10 11">
    <name type="scientific">Roseibacillus persicicus</name>
    <dbReference type="NCBI Taxonomy" id="454148"/>
    <lineage>
        <taxon>Bacteria</taxon>
        <taxon>Pseudomonadati</taxon>
        <taxon>Verrucomicrobiota</taxon>
        <taxon>Verrucomicrobiia</taxon>
        <taxon>Verrucomicrobiales</taxon>
        <taxon>Verrucomicrobiaceae</taxon>
        <taxon>Roseibacillus</taxon>
    </lineage>
</organism>
<dbReference type="GO" id="GO:0005576">
    <property type="term" value="C:extracellular region"/>
    <property type="evidence" value="ECO:0007669"/>
    <property type="project" value="TreeGrafter"/>
</dbReference>
<reference evidence="10" key="1">
    <citation type="journal article" date="2014" name="Int. J. Syst. Evol. Microbiol.">
        <title>Complete genome sequence of Corynebacterium casei LMG S-19264T (=DSM 44701T), isolated from a smear-ripened cheese.</title>
        <authorList>
            <consortium name="US DOE Joint Genome Institute (JGI-PGF)"/>
            <person name="Walter F."/>
            <person name="Albersmeier A."/>
            <person name="Kalinowski J."/>
            <person name="Ruckert C."/>
        </authorList>
    </citation>
    <scope>NUCLEOTIDE SEQUENCE</scope>
    <source>
        <strain evidence="10">KCTC 12988</strain>
    </source>
</reference>
<dbReference type="GO" id="GO:0018104">
    <property type="term" value="P:peptidoglycan-protein cross-linking"/>
    <property type="evidence" value="ECO:0007669"/>
    <property type="project" value="TreeGrafter"/>
</dbReference>
<feature type="domain" description="L,D-TPase catalytic" evidence="9">
    <location>
        <begin position="80"/>
        <end position="217"/>
    </location>
</feature>
<dbReference type="Proteomes" id="UP000644507">
    <property type="component" value="Unassembled WGS sequence"/>
</dbReference>
<keyword evidence="11" id="KW-1185">Reference proteome</keyword>
<dbReference type="PROSITE" id="PS51257">
    <property type="entry name" value="PROKAR_LIPOPROTEIN"/>
    <property type="match status" value="1"/>
</dbReference>
<evidence type="ECO:0000256" key="5">
    <source>
        <dbReference type="ARBA" id="ARBA00022984"/>
    </source>
</evidence>
<evidence type="ECO:0000313" key="10">
    <source>
        <dbReference type="EMBL" id="GHC60082.1"/>
    </source>
</evidence>
<keyword evidence="3" id="KW-0808">Transferase</keyword>
<keyword evidence="5 7" id="KW-0573">Peptidoglycan synthesis</keyword>
<keyword evidence="6 7" id="KW-0961">Cell wall biogenesis/degradation</keyword>
<protein>
    <recommendedName>
        <fullName evidence="9">L,D-TPase catalytic domain-containing protein</fullName>
    </recommendedName>
</protein>
<evidence type="ECO:0000256" key="8">
    <source>
        <dbReference type="SAM" id="SignalP"/>
    </source>
</evidence>
<proteinExistence type="inferred from homology"/>